<accession>A0A5E4QUY0</accession>
<dbReference type="EMBL" id="FZQP02004934">
    <property type="protein sequence ID" value="VVD00731.1"/>
    <property type="molecule type" value="Genomic_DNA"/>
</dbReference>
<feature type="domain" description="DDE Tnp4" evidence="3">
    <location>
        <begin position="2"/>
        <end position="83"/>
    </location>
</feature>
<keyword evidence="5" id="KW-1185">Reference proteome</keyword>
<dbReference type="InterPro" id="IPR027806">
    <property type="entry name" value="HARBI1_dom"/>
</dbReference>
<sequence length="91" mass="10551">MEIYDIVARWPGSVHDSRIFTNSKCYIRFEEGEIAGLLIGDSGYAQSSNMYTPVHNPQSQPEFRYNRAHISTRNIIERFNGGMEKKICMFE</sequence>
<gene>
    <name evidence="4" type="ORF">LSINAPIS_LOCUS11309</name>
</gene>
<dbReference type="GO" id="GO:0046872">
    <property type="term" value="F:metal ion binding"/>
    <property type="evidence" value="ECO:0007669"/>
    <property type="project" value="UniProtKB-KW"/>
</dbReference>
<proteinExistence type="predicted"/>
<dbReference type="Pfam" id="PF13359">
    <property type="entry name" value="DDE_Tnp_4"/>
    <property type="match status" value="1"/>
</dbReference>
<evidence type="ECO:0000259" key="3">
    <source>
        <dbReference type="Pfam" id="PF13359"/>
    </source>
</evidence>
<name>A0A5E4QUY0_9NEOP</name>
<evidence type="ECO:0000256" key="2">
    <source>
        <dbReference type="ARBA" id="ARBA00022723"/>
    </source>
</evidence>
<dbReference type="AlphaFoldDB" id="A0A5E4QUY0"/>
<evidence type="ECO:0000313" key="4">
    <source>
        <dbReference type="EMBL" id="VVD00731.1"/>
    </source>
</evidence>
<comment type="cofactor">
    <cofactor evidence="1">
        <name>a divalent metal cation</name>
        <dbReference type="ChEBI" id="CHEBI:60240"/>
    </cofactor>
</comment>
<keyword evidence="2" id="KW-0479">Metal-binding</keyword>
<dbReference type="Proteomes" id="UP000324832">
    <property type="component" value="Unassembled WGS sequence"/>
</dbReference>
<evidence type="ECO:0000313" key="5">
    <source>
        <dbReference type="Proteomes" id="UP000324832"/>
    </source>
</evidence>
<protein>
    <recommendedName>
        <fullName evidence="3">DDE Tnp4 domain-containing protein</fullName>
    </recommendedName>
</protein>
<evidence type="ECO:0000256" key="1">
    <source>
        <dbReference type="ARBA" id="ARBA00001968"/>
    </source>
</evidence>
<reference evidence="4 5" key="1">
    <citation type="submission" date="2017-07" db="EMBL/GenBank/DDBJ databases">
        <authorList>
            <person name="Talla V."/>
            <person name="Backstrom N."/>
        </authorList>
    </citation>
    <scope>NUCLEOTIDE SEQUENCE [LARGE SCALE GENOMIC DNA]</scope>
</reference>
<organism evidence="4 5">
    <name type="scientific">Leptidea sinapis</name>
    <dbReference type="NCBI Taxonomy" id="189913"/>
    <lineage>
        <taxon>Eukaryota</taxon>
        <taxon>Metazoa</taxon>
        <taxon>Ecdysozoa</taxon>
        <taxon>Arthropoda</taxon>
        <taxon>Hexapoda</taxon>
        <taxon>Insecta</taxon>
        <taxon>Pterygota</taxon>
        <taxon>Neoptera</taxon>
        <taxon>Endopterygota</taxon>
        <taxon>Lepidoptera</taxon>
        <taxon>Glossata</taxon>
        <taxon>Ditrysia</taxon>
        <taxon>Papilionoidea</taxon>
        <taxon>Pieridae</taxon>
        <taxon>Dismorphiinae</taxon>
        <taxon>Leptidea</taxon>
    </lineage>
</organism>